<reference evidence="2" key="1">
    <citation type="journal article" date="2015" name="Genome Biol. Evol.">
        <title>Organellar Genomes of White Spruce (Picea glauca): Assembly and Annotation.</title>
        <authorList>
            <person name="Jackman S.D."/>
            <person name="Warren R.L."/>
            <person name="Gibb E.A."/>
            <person name="Vandervalk B.P."/>
            <person name="Mohamadi H."/>
            <person name="Chu J."/>
            <person name="Raymond A."/>
            <person name="Pleasance S."/>
            <person name="Coope R."/>
            <person name="Wildung M.R."/>
            <person name="Ritland C.E."/>
            <person name="Bousquet J."/>
            <person name="Jones S.J."/>
            <person name="Bohlmann J."/>
            <person name="Birol I."/>
        </authorList>
    </citation>
    <scope>NUCLEOTIDE SEQUENCE [LARGE SCALE GENOMIC DNA]</scope>
    <source>
        <tissue evidence="2">Flushing bud</tissue>
    </source>
</reference>
<protein>
    <submittedName>
        <fullName evidence="2">Uncharacterized protein</fullName>
    </submittedName>
</protein>
<keyword evidence="2" id="KW-0496">Mitochondrion</keyword>
<comment type="caution">
    <text evidence="2">The sequence shown here is derived from an EMBL/GenBank/DDBJ whole genome shotgun (WGS) entry which is preliminary data.</text>
</comment>
<sequence length="81" mass="9065">MLAMGLLSILLPMRLVQPKKPLPLVILPGKLYTLLGVSMGNPKHPYLFHLAPMGERRLPGGYNKASFRRECAFSRCCRVSL</sequence>
<organism evidence="2">
    <name type="scientific">Picea glauca</name>
    <name type="common">White spruce</name>
    <name type="synonym">Pinus glauca</name>
    <dbReference type="NCBI Taxonomy" id="3330"/>
    <lineage>
        <taxon>Eukaryota</taxon>
        <taxon>Viridiplantae</taxon>
        <taxon>Streptophyta</taxon>
        <taxon>Embryophyta</taxon>
        <taxon>Tracheophyta</taxon>
        <taxon>Spermatophyta</taxon>
        <taxon>Pinopsida</taxon>
        <taxon>Pinidae</taxon>
        <taxon>Conifers I</taxon>
        <taxon>Pinales</taxon>
        <taxon>Pinaceae</taxon>
        <taxon>Picea</taxon>
    </lineage>
</organism>
<evidence type="ECO:0000256" key="1">
    <source>
        <dbReference type="SAM" id="SignalP"/>
    </source>
</evidence>
<feature type="chain" id="PRO_5007100286" evidence="1">
    <location>
        <begin position="19"/>
        <end position="81"/>
    </location>
</feature>
<gene>
    <name evidence="2" type="ORF">ABT39_MTgene1164</name>
</gene>
<accession>A0A101M5L5</accession>
<evidence type="ECO:0000313" key="2">
    <source>
        <dbReference type="EMBL" id="KUM51317.1"/>
    </source>
</evidence>
<feature type="signal peptide" evidence="1">
    <location>
        <begin position="1"/>
        <end position="18"/>
    </location>
</feature>
<dbReference type="AlphaFoldDB" id="A0A101M5L5"/>
<keyword evidence="1" id="KW-0732">Signal</keyword>
<dbReference type="EMBL" id="LKAM01000001">
    <property type="protein sequence ID" value="KUM51317.1"/>
    <property type="molecule type" value="Genomic_DNA"/>
</dbReference>
<name>A0A101M5L5_PICGL</name>
<proteinExistence type="predicted"/>
<geneLocation type="mitochondrion" evidence="2"/>